<dbReference type="SUPFAM" id="SSF109640">
    <property type="entry name" value="KRAB domain (Kruppel-associated box)"/>
    <property type="match status" value="1"/>
</dbReference>
<dbReference type="Gene3D" id="3.30.160.60">
    <property type="entry name" value="Classic Zinc Finger"/>
    <property type="match status" value="6"/>
</dbReference>
<dbReference type="FunFam" id="3.30.160.60:FF:000016">
    <property type="entry name" value="zinc finger protein 37 homolog"/>
    <property type="match status" value="2"/>
</dbReference>
<protein>
    <submittedName>
        <fullName evidence="17">Zinc finger protein 347-like isoform X2</fullName>
    </submittedName>
</protein>
<reference evidence="17" key="1">
    <citation type="submission" date="2025-08" db="UniProtKB">
        <authorList>
            <consortium name="RefSeq"/>
        </authorList>
    </citation>
    <scope>IDENTIFICATION</scope>
    <source>
        <tissue evidence="17">Blood</tissue>
    </source>
</reference>
<evidence type="ECO:0000313" key="17">
    <source>
        <dbReference type="RefSeq" id="XP_010831203.1"/>
    </source>
</evidence>
<dbReference type="InterPro" id="IPR036051">
    <property type="entry name" value="KRAB_dom_sf"/>
</dbReference>
<dbReference type="SMART" id="SM00349">
    <property type="entry name" value="KRAB"/>
    <property type="match status" value="1"/>
</dbReference>
<dbReference type="Pfam" id="PF01352">
    <property type="entry name" value="KRAB"/>
    <property type="match status" value="1"/>
</dbReference>
<dbReference type="FunFam" id="3.30.160.60:FF:000878">
    <property type="entry name" value="Zinc finger protein 544"/>
    <property type="match status" value="1"/>
</dbReference>
<evidence type="ECO:0000313" key="16">
    <source>
        <dbReference type="Proteomes" id="UP000515208"/>
    </source>
</evidence>
<evidence type="ECO:0000256" key="5">
    <source>
        <dbReference type="ARBA" id="ARBA00022737"/>
    </source>
</evidence>
<evidence type="ECO:0000256" key="9">
    <source>
        <dbReference type="ARBA" id="ARBA00023125"/>
    </source>
</evidence>
<feature type="compositionally biased region" description="Basic and acidic residues" evidence="13">
    <location>
        <begin position="86"/>
        <end position="97"/>
    </location>
</feature>
<keyword evidence="6 12" id="KW-0863">Zinc-finger</keyword>
<evidence type="ECO:0000256" key="11">
    <source>
        <dbReference type="ARBA" id="ARBA00023242"/>
    </source>
</evidence>
<feature type="domain" description="C2H2-type" evidence="14">
    <location>
        <begin position="302"/>
        <end position="329"/>
    </location>
</feature>
<accession>A0A6P3GHW4</accession>
<keyword evidence="7" id="KW-0862">Zinc</keyword>
<dbReference type="InterPro" id="IPR001909">
    <property type="entry name" value="KRAB"/>
</dbReference>
<dbReference type="GO" id="GO:0008270">
    <property type="term" value="F:zinc ion binding"/>
    <property type="evidence" value="ECO:0007669"/>
    <property type="project" value="UniProtKB-KW"/>
</dbReference>
<dbReference type="Pfam" id="PF00096">
    <property type="entry name" value="zf-C2H2"/>
    <property type="match status" value="6"/>
</dbReference>
<evidence type="ECO:0000256" key="1">
    <source>
        <dbReference type="ARBA" id="ARBA00003767"/>
    </source>
</evidence>
<dbReference type="CDD" id="cd07765">
    <property type="entry name" value="KRAB_A-box"/>
    <property type="match status" value="1"/>
</dbReference>
<evidence type="ECO:0000256" key="13">
    <source>
        <dbReference type="SAM" id="MobiDB-lite"/>
    </source>
</evidence>
<dbReference type="GO" id="GO:0000977">
    <property type="term" value="F:RNA polymerase II transcription regulatory region sequence-specific DNA binding"/>
    <property type="evidence" value="ECO:0007669"/>
    <property type="project" value="TreeGrafter"/>
</dbReference>
<dbReference type="PANTHER" id="PTHR24381:SF462">
    <property type="entry name" value="ZINC FINGER PROTEIN 566"/>
    <property type="match status" value="1"/>
</dbReference>
<feature type="domain" description="C2H2-type" evidence="14">
    <location>
        <begin position="358"/>
        <end position="385"/>
    </location>
</feature>
<keyword evidence="8" id="KW-0805">Transcription regulation</keyword>
<evidence type="ECO:0000256" key="8">
    <source>
        <dbReference type="ARBA" id="ARBA00023015"/>
    </source>
</evidence>
<gene>
    <name evidence="17" type="primary">LOC104983462</name>
</gene>
<dbReference type="Proteomes" id="UP000515208">
    <property type="component" value="Unplaced"/>
</dbReference>
<evidence type="ECO:0000256" key="12">
    <source>
        <dbReference type="PROSITE-ProRule" id="PRU00042"/>
    </source>
</evidence>
<dbReference type="RefSeq" id="XP_010831203.1">
    <property type="nucleotide sequence ID" value="XM_010832901.1"/>
</dbReference>
<feature type="region of interest" description="Disordered" evidence="13">
    <location>
        <begin position="218"/>
        <end position="241"/>
    </location>
</feature>
<feature type="domain" description="KRAB" evidence="15">
    <location>
        <begin position="18"/>
        <end position="95"/>
    </location>
</feature>
<dbReference type="GeneID" id="104983462"/>
<dbReference type="FunFam" id="3.30.160.60:FF:000250">
    <property type="entry name" value="zinc finger protein 197 isoform X1"/>
    <property type="match status" value="1"/>
</dbReference>
<dbReference type="PROSITE" id="PS00028">
    <property type="entry name" value="ZINC_FINGER_C2H2_1"/>
    <property type="match status" value="5"/>
</dbReference>
<dbReference type="SUPFAM" id="SSF57667">
    <property type="entry name" value="beta-beta-alpha zinc fingers"/>
    <property type="match status" value="3"/>
</dbReference>
<dbReference type="InterPro" id="IPR013087">
    <property type="entry name" value="Znf_C2H2_type"/>
</dbReference>
<dbReference type="PROSITE" id="PS50157">
    <property type="entry name" value="ZINC_FINGER_C2H2_2"/>
    <property type="match status" value="6"/>
</dbReference>
<keyword evidence="10" id="KW-0804">Transcription</keyword>
<organism evidence="16 17">
    <name type="scientific">Bison bison bison</name>
    <name type="common">North American plains bison</name>
    <dbReference type="NCBI Taxonomy" id="43346"/>
    <lineage>
        <taxon>Eukaryota</taxon>
        <taxon>Metazoa</taxon>
        <taxon>Chordata</taxon>
        <taxon>Craniata</taxon>
        <taxon>Vertebrata</taxon>
        <taxon>Euteleostomi</taxon>
        <taxon>Mammalia</taxon>
        <taxon>Eutheria</taxon>
        <taxon>Laurasiatheria</taxon>
        <taxon>Artiodactyla</taxon>
        <taxon>Ruminantia</taxon>
        <taxon>Pecora</taxon>
        <taxon>Bovidae</taxon>
        <taxon>Bovinae</taxon>
        <taxon>Bison</taxon>
    </lineage>
</organism>
<dbReference type="GO" id="GO:0005634">
    <property type="term" value="C:nucleus"/>
    <property type="evidence" value="ECO:0007669"/>
    <property type="project" value="UniProtKB-SubCell"/>
</dbReference>
<comment type="similarity">
    <text evidence="3">Belongs to the krueppel C2H2-type zinc-finger protein family.</text>
</comment>
<dbReference type="GO" id="GO:0000981">
    <property type="term" value="F:DNA-binding transcription factor activity, RNA polymerase II-specific"/>
    <property type="evidence" value="ECO:0007669"/>
    <property type="project" value="TreeGrafter"/>
</dbReference>
<evidence type="ECO:0000256" key="10">
    <source>
        <dbReference type="ARBA" id="ARBA00023163"/>
    </source>
</evidence>
<dbReference type="PANTHER" id="PTHR24381">
    <property type="entry name" value="ZINC FINGER PROTEIN"/>
    <property type="match status" value="1"/>
</dbReference>
<feature type="domain" description="C2H2-type" evidence="14">
    <location>
        <begin position="274"/>
        <end position="301"/>
    </location>
</feature>
<keyword evidence="4" id="KW-0479">Metal-binding</keyword>
<evidence type="ECO:0000259" key="14">
    <source>
        <dbReference type="PROSITE" id="PS50157"/>
    </source>
</evidence>
<keyword evidence="16" id="KW-1185">Reference proteome</keyword>
<feature type="domain" description="C2H2-type" evidence="14">
    <location>
        <begin position="330"/>
        <end position="357"/>
    </location>
</feature>
<feature type="compositionally biased region" description="Basic and acidic residues" evidence="13">
    <location>
        <begin position="218"/>
        <end position="231"/>
    </location>
</feature>
<proteinExistence type="inferred from homology"/>
<dbReference type="AlphaFoldDB" id="A0A6P3GHW4"/>
<dbReference type="GO" id="GO:0045892">
    <property type="term" value="P:negative regulation of DNA-templated transcription"/>
    <property type="evidence" value="ECO:0007669"/>
    <property type="project" value="UniProtKB-ARBA"/>
</dbReference>
<dbReference type="FunFam" id="3.30.160.60:FF:000608">
    <property type="entry name" value="zinc finger protein 286A isoform X1"/>
    <property type="match status" value="1"/>
</dbReference>
<feature type="region of interest" description="Disordered" evidence="13">
    <location>
        <begin position="86"/>
        <end position="133"/>
    </location>
</feature>
<evidence type="ECO:0000256" key="4">
    <source>
        <dbReference type="ARBA" id="ARBA00022723"/>
    </source>
</evidence>
<evidence type="ECO:0000256" key="3">
    <source>
        <dbReference type="ARBA" id="ARBA00006991"/>
    </source>
</evidence>
<dbReference type="SMART" id="SM00355">
    <property type="entry name" value="ZnF_C2H2"/>
    <property type="match status" value="5"/>
</dbReference>
<evidence type="ECO:0000256" key="2">
    <source>
        <dbReference type="ARBA" id="ARBA00004123"/>
    </source>
</evidence>
<keyword evidence="11" id="KW-0539">Nucleus</keyword>
<dbReference type="PROSITE" id="PS50805">
    <property type="entry name" value="KRAB"/>
    <property type="match status" value="1"/>
</dbReference>
<keyword evidence="5" id="KW-0677">Repeat</keyword>
<feature type="compositionally biased region" description="Basic and acidic residues" evidence="13">
    <location>
        <begin position="106"/>
        <end position="115"/>
    </location>
</feature>
<evidence type="ECO:0000256" key="6">
    <source>
        <dbReference type="ARBA" id="ARBA00022771"/>
    </source>
</evidence>
<feature type="domain" description="C2H2-type" evidence="14">
    <location>
        <begin position="246"/>
        <end position="273"/>
    </location>
</feature>
<dbReference type="InterPro" id="IPR036236">
    <property type="entry name" value="Znf_C2H2_sf"/>
</dbReference>
<comment type="subcellular location">
    <subcellularLocation>
        <location evidence="2">Nucleus</location>
    </subcellularLocation>
</comment>
<evidence type="ECO:0000259" key="15">
    <source>
        <dbReference type="PROSITE" id="PS50805"/>
    </source>
</evidence>
<feature type="domain" description="C2H2-type" evidence="14">
    <location>
        <begin position="386"/>
        <end position="404"/>
    </location>
</feature>
<name>A0A6P3GHW4_BISBB</name>
<evidence type="ECO:0000256" key="7">
    <source>
        <dbReference type="ARBA" id="ARBA00022833"/>
    </source>
</evidence>
<dbReference type="Gene3D" id="6.10.140.140">
    <property type="match status" value="1"/>
</dbReference>
<dbReference type="FunFam" id="3.30.160.60:FF:002239">
    <property type="entry name" value="Zinc finger protein 226"/>
    <property type="match status" value="1"/>
</dbReference>
<keyword evidence="9" id="KW-0238">DNA-binding</keyword>
<sequence>MPEEKTQTRRKRKEQGRLTFKDVAIEFTPEEWECLDLAQRALYREVMVETLRNLLSVDTSPKRVLKGSAPKQSSHTGGILQTMLSERHKSHDTKDQGCQKIQKNVYPRESDKSDQKGVPATRPKNLTCPRDEGNEPIESRLALSFPSYLTGLPVFPAEGQFYVCHQVEKADNTGASFSVLPRIVPPVQINVSDGYGISFWHSPLLIQDQKAHVREDPYRRSHDNKAVHDGSQRPSRQVTHGGVRPHMCNLCGKAFHQNSHLTRHQRIHTRGKHHKCEECGKGFSYSSHLVRHRRIHTGERPYQCNECDKAFSVLSSLIYHQVVHTREKPYKCNECDKVFSQSSSLTNHRRIHTGEKPYKCDQCGKAFNQSSHLTRHQVMHTGEKPYKCDECGKVFTQNSSLVDS</sequence>
<comment type="function">
    <text evidence="1">May be involved in transcriptional regulation.</text>
</comment>